<dbReference type="PANTHER" id="PTHR24388">
    <property type="entry name" value="ZINC FINGER PROTEIN"/>
    <property type="match status" value="1"/>
</dbReference>
<dbReference type="GO" id="GO:0000981">
    <property type="term" value="F:DNA-binding transcription factor activity, RNA polymerase II-specific"/>
    <property type="evidence" value="ECO:0007669"/>
    <property type="project" value="TreeGrafter"/>
</dbReference>
<dbReference type="VEuPathDB" id="FungiDB:yc1106_05679"/>
<dbReference type="AlphaFoldDB" id="A0A9Q8ZA05"/>
<dbReference type="SMART" id="SM00355">
    <property type="entry name" value="ZnF_C2H2"/>
    <property type="match status" value="6"/>
</dbReference>
<dbReference type="GO" id="GO:0008270">
    <property type="term" value="F:zinc ion binding"/>
    <property type="evidence" value="ECO:0007669"/>
    <property type="project" value="UniProtKB-KW"/>
</dbReference>
<keyword evidence="3" id="KW-0677">Repeat</keyword>
<dbReference type="InterPro" id="IPR036236">
    <property type="entry name" value="Znf_C2H2_sf"/>
</dbReference>
<dbReference type="Proteomes" id="UP001056012">
    <property type="component" value="Chromosome 4"/>
</dbReference>
<evidence type="ECO:0000256" key="7">
    <source>
        <dbReference type="PROSITE-ProRule" id="PRU00042"/>
    </source>
</evidence>
<evidence type="ECO:0000256" key="1">
    <source>
        <dbReference type="ARBA" id="ARBA00004123"/>
    </source>
</evidence>
<evidence type="ECO:0000259" key="9">
    <source>
        <dbReference type="PROSITE" id="PS50157"/>
    </source>
</evidence>
<evidence type="ECO:0000256" key="2">
    <source>
        <dbReference type="ARBA" id="ARBA00022723"/>
    </source>
</evidence>
<dbReference type="PROSITE" id="PS50157">
    <property type="entry name" value="ZINC_FINGER_C2H2_2"/>
    <property type="match status" value="1"/>
</dbReference>
<dbReference type="PROSITE" id="PS00028">
    <property type="entry name" value="ZINC_FINGER_C2H2_1"/>
    <property type="match status" value="3"/>
</dbReference>
<evidence type="ECO:0000256" key="8">
    <source>
        <dbReference type="SAM" id="MobiDB-lite"/>
    </source>
</evidence>
<gene>
    <name evidence="10" type="ORF">yc1106_05679</name>
</gene>
<accession>A0A9Q8ZA05</accession>
<dbReference type="InterPro" id="IPR013087">
    <property type="entry name" value="Znf_C2H2_type"/>
</dbReference>
<organism evidence="10 11">
    <name type="scientific">Curvularia clavata</name>
    <dbReference type="NCBI Taxonomy" id="95742"/>
    <lineage>
        <taxon>Eukaryota</taxon>
        <taxon>Fungi</taxon>
        <taxon>Dikarya</taxon>
        <taxon>Ascomycota</taxon>
        <taxon>Pezizomycotina</taxon>
        <taxon>Dothideomycetes</taxon>
        <taxon>Pleosporomycetidae</taxon>
        <taxon>Pleosporales</taxon>
        <taxon>Pleosporineae</taxon>
        <taxon>Pleosporaceae</taxon>
        <taxon>Curvularia</taxon>
    </lineage>
</organism>
<dbReference type="PANTHER" id="PTHR24388:SF54">
    <property type="entry name" value="PROTEIN ESCARGOT"/>
    <property type="match status" value="1"/>
</dbReference>
<feature type="domain" description="C2H2-type" evidence="9">
    <location>
        <begin position="67"/>
        <end position="95"/>
    </location>
</feature>
<dbReference type="Gene3D" id="3.30.160.60">
    <property type="entry name" value="Classic Zinc Finger"/>
    <property type="match status" value="1"/>
</dbReference>
<dbReference type="EMBL" id="CP089277">
    <property type="protein sequence ID" value="USP78405.1"/>
    <property type="molecule type" value="Genomic_DNA"/>
</dbReference>
<dbReference type="InterPro" id="IPR050527">
    <property type="entry name" value="Snail/Krueppel_Znf"/>
</dbReference>
<name>A0A9Q8ZA05_CURCL</name>
<keyword evidence="11" id="KW-1185">Reference proteome</keyword>
<keyword evidence="2" id="KW-0479">Metal-binding</keyword>
<dbReference type="GO" id="GO:0000978">
    <property type="term" value="F:RNA polymerase II cis-regulatory region sequence-specific DNA binding"/>
    <property type="evidence" value="ECO:0007669"/>
    <property type="project" value="TreeGrafter"/>
</dbReference>
<dbReference type="OrthoDB" id="8117402at2759"/>
<dbReference type="GO" id="GO:0005634">
    <property type="term" value="C:nucleus"/>
    <property type="evidence" value="ECO:0007669"/>
    <property type="project" value="UniProtKB-SubCell"/>
</dbReference>
<evidence type="ECO:0000256" key="4">
    <source>
        <dbReference type="ARBA" id="ARBA00022771"/>
    </source>
</evidence>
<evidence type="ECO:0000313" key="10">
    <source>
        <dbReference type="EMBL" id="USP78405.1"/>
    </source>
</evidence>
<keyword evidence="4 7" id="KW-0863">Zinc-finger</keyword>
<evidence type="ECO:0000256" key="3">
    <source>
        <dbReference type="ARBA" id="ARBA00022737"/>
    </source>
</evidence>
<comment type="subcellular location">
    <subcellularLocation>
        <location evidence="1">Nucleus</location>
    </subcellularLocation>
</comment>
<evidence type="ECO:0000256" key="5">
    <source>
        <dbReference type="ARBA" id="ARBA00022833"/>
    </source>
</evidence>
<keyword evidence="6" id="KW-0539">Nucleus</keyword>
<sequence length="479" mass="53439">MPAQLEPVRRVKCTYKDCMMSFDTEKQMKSHKKHSDEHEYCPKCDVDFDSFEDYTMHKIIRPKEHNLACRVCGDEFKSQSGLNRHIDTRHKVAQKLTCIGCHKHYSSASLFIEHLEYGHCEVISPSQFQGHIVHKHLITDLLKSNAALERFKQKTSRSHAAVVDDDVEGGVRLDDPLGDRAEMESIEYEAIRPDTPPEIPPTEASFGPYPPLPSQYAKAKSGGGSEATLSLGNLSITDKDDTQSEAATVKGSMSLVSTATPSTHPSKAWSGRKGKSSAVILFPNAKATAPPKEFSLAAHDQVMEQGHGINIMRTRFWDPMGPDWNPDKFYDALLGKFYCPFICEQTFDCAGDQVKHILGFHRNPRMYCPRCHKHFNSATALIAHCQAVGGRCQVNEADDYNIFLDRLSGGFLSVKEKVRPDHLDDKSVALRNEKTGQTAVYKPPVVTFLEYSVTTPPDWKGPPSKTLQIGGAPESSSTW</sequence>
<dbReference type="SUPFAM" id="SSF57667">
    <property type="entry name" value="beta-beta-alpha zinc fingers"/>
    <property type="match status" value="1"/>
</dbReference>
<proteinExistence type="predicted"/>
<keyword evidence="5" id="KW-0862">Zinc</keyword>
<feature type="region of interest" description="Disordered" evidence="8">
    <location>
        <begin position="459"/>
        <end position="479"/>
    </location>
</feature>
<reference evidence="10" key="1">
    <citation type="submission" date="2021-12" db="EMBL/GenBank/DDBJ databases">
        <title>Curvularia clavata genome.</title>
        <authorList>
            <person name="Cao Y."/>
        </authorList>
    </citation>
    <scope>NUCLEOTIDE SEQUENCE</scope>
    <source>
        <strain evidence="10">Yc1106</strain>
    </source>
</reference>
<evidence type="ECO:0000256" key="6">
    <source>
        <dbReference type="ARBA" id="ARBA00023242"/>
    </source>
</evidence>
<evidence type="ECO:0000313" key="11">
    <source>
        <dbReference type="Proteomes" id="UP001056012"/>
    </source>
</evidence>
<protein>
    <recommendedName>
        <fullName evidence="9">C2H2-type domain-containing protein</fullName>
    </recommendedName>
</protein>